<name>A0ABW4K6U8_9HYPH</name>
<dbReference type="Pfam" id="PF19659">
    <property type="entry name" value="DUF6162"/>
    <property type="match status" value="1"/>
</dbReference>
<gene>
    <name evidence="1" type="ORF">ACFSCV_08040</name>
</gene>
<accession>A0ABW4K6U8</accession>
<keyword evidence="2" id="KW-1185">Reference proteome</keyword>
<dbReference type="EMBL" id="JBHUER010000004">
    <property type="protein sequence ID" value="MFD1702954.1"/>
    <property type="molecule type" value="Genomic_DNA"/>
</dbReference>
<comment type="caution">
    <text evidence="1">The sequence shown here is derived from an EMBL/GenBank/DDBJ whole genome shotgun (WGS) entry which is preliminary data.</text>
</comment>
<dbReference type="InterPro" id="IPR046160">
    <property type="entry name" value="DUF6162"/>
</dbReference>
<dbReference type="RefSeq" id="WP_378798704.1">
    <property type="nucleotide sequence ID" value="NZ_JBHUER010000004.1"/>
</dbReference>
<proteinExistence type="predicted"/>
<protein>
    <submittedName>
        <fullName evidence="1">DUF6162 family protein</fullName>
    </submittedName>
</protein>
<evidence type="ECO:0000313" key="2">
    <source>
        <dbReference type="Proteomes" id="UP001597308"/>
    </source>
</evidence>
<organism evidence="1 2">
    <name type="scientific">Methylopila henanensis</name>
    <dbReference type="NCBI Taxonomy" id="873516"/>
    <lineage>
        <taxon>Bacteria</taxon>
        <taxon>Pseudomonadati</taxon>
        <taxon>Pseudomonadota</taxon>
        <taxon>Alphaproteobacteria</taxon>
        <taxon>Hyphomicrobiales</taxon>
        <taxon>Methylopilaceae</taxon>
        <taxon>Methylopila</taxon>
    </lineage>
</organism>
<evidence type="ECO:0000313" key="1">
    <source>
        <dbReference type="EMBL" id="MFD1702954.1"/>
    </source>
</evidence>
<sequence>MTRVVVRPAGAGRETLLVAALCAAIVAAAGATALIRARPADETTLAAWRIDARDGLNAAEQGLNADLLAAAEDIRAAAVGDEFPTPEALAAEALPPFARDVTTAKRGGHAWSLTRDGATVAYLGATGDAATARSLLLRIAQPSPDAHGHDGEPVSSVWAHVAAGSVEGLSNERLIAAGWRQVTSRYDASVTRETR</sequence>
<reference evidence="2" key="1">
    <citation type="journal article" date="2019" name="Int. J. Syst. Evol. Microbiol.">
        <title>The Global Catalogue of Microorganisms (GCM) 10K type strain sequencing project: providing services to taxonomists for standard genome sequencing and annotation.</title>
        <authorList>
            <consortium name="The Broad Institute Genomics Platform"/>
            <consortium name="The Broad Institute Genome Sequencing Center for Infectious Disease"/>
            <person name="Wu L."/>
            <person name="Ma J."/>
        </authorList>
    </citation>
    <scope>NUCLEOTIDE SEQUENCE [LARGE SCALE GENOMIC DNA]</scope>
    <source>
        <strain evidence="2">KCTC 23707</strain>
    </source>
</reference>
<dbReference type="Proteomes" id="UP001597308">
    <property type="component" value="Unassembled WGS sequence"/>
</dbReference>